<keyword evidence="1" id="KW-1133">Transmembrane helix</keyword>
<evidence type="ECO:0000313" key="2">
    <source>
        <dbReference type="EMBL" id="BCQ32895.1"/>
    </source>
</evidence>
<dbReference type="Proteomes" id="UP000677515">
    <property type="component" value="Chromosome"/>
</dbReference>
<dbReference type="InterPro" id="IPR010351">
    <property type="entry name" value="DUF943"/>
</dbReference>
<feature type="transmembrane region" description="Helical" evidence="1">
    <location>
        <begin position="7"/>
        <end position="25"/>
    </location>
</feature>
<protein>
    <submittedName>
        <fullName evidence="2">Membrane protein</fullName>
    </submittedName>
</protein>
<name>A0ABM7MUL5_ERWRD</name>
<gene>
    <name evidence="2" type="ORF">ERHA53_02380</name>
</gene>
<dbReference type="EMBL" id="AP024329">
    <property type="protein sequence ID" value="BCQ32895.1"/>
    <property type="molecule type" value="Genomic_DNA"/>
</dbReference>
<organism evidence="2 3">
    <name type="scientific">Erwinia rhapontici</name>
    <name type="common">Pectobacterium rhapontici</name>
    <dbReference type="NCBI Taxonomy" id="55212"/>
    <lineage>
        <taxon>Bacteria</taxon>
        <taxon>Pseudomonadati</taxon>
        <taxon>Pseudomonadota</taxon>
        <taxon>Gammaproteobacteria</taxon>
        <taxon>Enterobacterales</taxon>
        <taxon>Erwiniaceae</taxon>
        <taxon>Erwinia</taxon>
    </lineage>
</organism>
<keyword evidence="1" id="KW-0472">Membrane</keyword>
<evidence type="ECO:0000313" key="3">
    <source>
        <dbReference type="Proteomes" id="UP000677515"/>
    </source>
</evidence>
<keyword evidence="3" id="KW-1185">Reference proteome</keyword>
<evidence type="ECO:0000256" key="1">
    <source>
        <dbReference type="SAM" id="Phobius"/>
    </source>
</evidence>
<sequence length="159" mass="18791">MKLKTKMAFYTLLFVSGLLLVYLYWLSMRPVEIVAAHHRSSSFSDILVRNFPFTDRGRIAWWLKNKEMLKEKYNVPNPNPDGSFYLNVWLFGDGYKEVGKYDRLCFEDMKTKKNCIEKDIVFTVSYSKNMGTMFEAYDGTYRLKNNGEIVKYISHSEAW</sequence>
<proteinExistence type="predicted"/>
<keyword evidence="1" id="KW-0812">Transmembrane</keyword>
<accession>A0ABM7MUL5</accession>
<dbReference type="RefSeq" id="WP_133844370.1">
    <property type="nucleotide sequence ID" value="NZ_AP024329.1"/>
</dbReference>
<reference evidence="2 3" key="1">
    <citation type="submission" date="2021-01" db="EMBL/GenBank/DDBJ databases">
        <title>Complete genome sequence of Erwinia rhapontici MAFF 311153.</title>
        <authorList>
            <person name="Morohoshi T."/>
            <person name="Someya N."/>
        </authorList>
    </citation>
    <scope>NUCLEOTIDE SEQUENCE [LARGE SCALE GENOMIC DNA]</scope>
    <source>
        <strain evidence="2 3">MAFF 311153</strain>
    </source>
</reference>
<dbReference type="Pfam" id="PF06092">
    <property type="entry name" value="DUF943"/>
    <property type="match status" value="1"/>
</dbReference>